<dbReference type="Proteomes" id="UP000325517">
    <property type="component" value="Chromosome"/>
</dbReference>
<gene>
    <name evidence="1" type="ORF">PB01_11305</name>
</gene>
<evidence type="ECO:0008006" key="3">
    <source>
        <dbReference type="Google" id="ProtNLM"/>
    </source>
</evidence>
<name>A0A5J6ST49_9BACI</name>
<evidence type="ECO:0000313" key="1">
    <source>
        <dbReference type="EMBL" id="QFG01177.1"/>
    </source>
</evidence>
<organism evidence="1 2">
    <name type="scientific">Psychrobacillus glaciei</name>
    <dbReference type="NCBI Taxonomy" id="2283160"/>
    <lineage>
        <taxon>Bacteria</taxon>
        <taxon>Bacillati</taxon>
        <taxon>Bacillota</taxon>
        <taxon>Bacilli</taxon>
        <taxon>Bacillales</taxon>
        <taxon>Bacillaceae</taxon>
        <taxon>Psychrobacillus</taxon>
    </lineage>
</organism>
<dbReference type="InterPro" id="IPR029278">
    <property type="entry name" value="Imm26"/>
</dbReference>
<proteinExistence type="predicted"/>
<keyword evidence="2" id="KW-1185">Reference proteome</keyword>
<dbReference type="EMBL" id="CP031223">
    <property type="protein sequence ID" value="QFG01177.1"/>
    <property type="molecule type" value="Genomic_DNA"/>
</dbReference>
<sequence length="182" mass="20958">MIECGAELELWGGINEKDYEERKQVLIDLKKELLIPKLKATKYTKKRRRIKFGDVYAIPLPNGKYAYGRVFADAGFGVYEHIGESMADTPISEDYQFNVGVYQHALSSGKWTFIENRPFKKEEEAFPPPTCIIDSISGEYSIYHKGEIRSATKSECEGLEITAVWDANHITDRIMDDDKWHR</sequence>
<dbReference type="OrthoDB" id="2085734at2"/>
<dbReference type="AlphaFoldDB" id="A0A5J6ST49"/>
<reference evidence="1 2" key="1">
    <citation type="submission" date="2018-07" db="EMBL/GenBank/DDBJ databases">
        <title>Complete genome sequence of Psychrobacillus sp. PB01, isolated from iceberg, and comparative genome analysis of Psychrobacillus strains.</title>
        <authorList>
            <person name="Lee P.C."/>
        </authorList>
    </citation>
    <scope>NUCLEOTIDE SEQUENCE [LARGE SCALE GENOMIC DNA]</scope>
    <source>
        <strain evidence="1 2">PB01</strain>
    </source>
</reference>
<evidence type="ECO:0000313" key="2">
    <source>
        <dbReference type="Proteomes" id="UP000325517"/>
    </source>
</evidence>
<protein>
    <recommendedName>
        <fullName evidence="3">Immunity protein 26 of polymorphic toxin system</fullName>
    </recommendedName>
</protein>
<accession>A0A5J6ST49</accession>
<dbReference type="KEGG" id="psyo:PB01_11305"/>
<dbReference type="Pfam" id="PF15428">
    <property type="entry name" value="Imm26"/>
    <property type="match status" value="1"/>
</dbReference>